<feature type="domain" description="Homoserine dehydrogenase catalytic" evidence="16">
    <location>
        <begin position="154"/>
        <end position="351"/>
    </location>
</feature>
<dbReference type="InterPro" id="IPR005106">
    <property type="entry name" value="Asp/hSer_DH_NAD-bd"/>
</dbReference>
<evidence type="ECO:0000256" key="12">
    <source>
        <dbReference type="ARBA" id="ARBA00049031"/>
    </source>
</evidence>
<evidence type="ECO:0000256" key="14">
    <source>
        <dbReference type="PIRSR" id="PIRSR036497-1"/>
    </source>
</evidence>
<dbReference type="UniPathway" id="UPA00051">
    <property type="reaction ID" value="UER00465"/>
</dbReference>
<dbReference type="SUPFAM" id="SSF55347">
    <property type="entry name" value="Glyceraldehyde-3-phosphate dehydrogenase-like, C-terminal domain"/>
    <property type="match status" value="1"/>
</dbReference>
<dbReference type="EMBL" id="MTCZ01000006">
    <property type="protein sequence ID" value="OWP85144.1"/>
    <property type="molecule type" value="Genomic_DNA"/>
</dbReference>
<keyword evidence="18" id="KW-0418">Kinase</keyword>
<evidence type="ECO:0000256" key="6">
    <source>
        <dbReference type="ARBA" id="ARBA00022605"/>
    </source>
</evidence>
<comment type="similarity">
    <text evidence="4 13">Belongs to the homoserine dehydrogenase family.</text>
</comment>
<dbReference type="GO" id="GO:0009090">
    <property type="term" value="P:homoserine biosynthetic process"/>
    <property type="evidence" value="ECO:0007669"/>
    <property type="project" value="UniProtKB-ARBA"/>
</dbReference>
<dbReference type="UniPathway" id="UPA00050">
    <property type="reaction ID" value="UER00063"/>
</dbReference>
<feature type="domain" description="Aspartate/homoserine dehydrogenase NAD-binding" evidence="17">
    <location>
        <begin position="12"/>
        <end position="145"/>
    </location>
</feature>
<dbReference type="GO" id="GO:0016301">
    <property type="term" value="F:kinase activity"/>
    <property type="evidence" value="ECO:0007669"/>
    <property type="project" value="UniProtKB-KW"/>
</dbReference>
<evidence type="ECO:0000256" key="2">
    <source>
        <dbReference type="ARBA" id="ARBA00005056"/>
    </source>
</evidence>
<evidence type="ECO:0000313" key="19">
    <source>
        <dbReference type="Proteomes" id="UP000197768"/>
    </source>
</evidence>
<organism evidence="18 19">
    <name type="scientific">Flavobacterium davisii</name>
    <dbReference type="NCBI Taxonomy" id="2906077"/>
    <lineage>
        <taxon>Bacteria</taxon>
        <taxon>Pseudomonadati</taxon>
        <taxon>Bacteroidota</taxon>
        <taxon>Flavobacteriia</taxon>
        <taxon>Flavobacteriales</taxon>
        <taxon>Flavobacteriaceae</taxon>
        <taxon>Flavobacterium</taxon>
    </lineage>
</organism>
<dbReference type="GO" id="GO:0009086">
    <property type="term" value="P:methionine biosynthetic process"/>
    <property type="evidence" value="ECO:0007669"/>
    <property type="project" value="UniProtKB-KW"/>
</dbReference>
<dbReference type="PANTHER" id="PTHR43070:SF3">
    <property type="entry name" value="HOMOSERINE DEHYDROGENASE"/>
    <property type="match status" value="1"/>
</dbReference>
<evidence type="ECO:0000256" key="9">
    <source>
        <dbReference type="ARBA" id="ARBA00023002"/>
    </source>
</evidence>
<evidence type="ECO:0000256" key="13">
    <source>
        <dbReference type="PIRNR" id="PIRNR036497"/>
    </source>
</evidence>
<dbReference type="PANTHER" id="PTHR43070">
    <property type="match status" value="1"/>
</dbReference>
<comment type="pathway">
    <text evidence="3">Amino-acid biosynthesis; L-methionine biosynthesis via de novo pathway; L-homoserine from L-aspartate: step 3/3.</text>
</comment>
<dbReference type="SUPFAM" id="SSF51735">
    <property type="entry name" value="NAD(P)-binding Rossmann-fold domains"/>
    <property type="match status" value="1"/>
</dbReference>
<sequence>MSVIRVNVILFGIGNVGSTLIQQILESQQFFLEQRNIDLRVPVITNSTVAFYEKEGVRNQWEADFSSNAVPFHLDSIFDYVIENELENLIVVDATASSDIIKHYIPLVQNGFHIVSANKKANTIHFDFYKELRRQLKKFDKIFLYETNVGAGLPVVQTIQDLHLAGEKITKIRSVFSGTISYIFNRFGVEDASFSSILKDAEIQGLTEPDSREDLNGNDVARKLLILARELGYDFEFSDIKIQSLLTEELVSLPVKSYHKSKKLLDAPFENQKLLQQDEHVLRYVGDFDIEQKELSVKLVSVPTSSALGQLRGADNLIEIYSDSYGAIPIVIQGAGAGKQVTARGVLTDVLKVAEQLKVRELVEI</sequence>
<dbReference type="Gene3D" id="3.30.360.10">
    <property type="entry name" value="Dihydrodipicolinate Reductase, domain 2"/>
    <property type="match status" value="1"/>
</dbReference>
<dbReference type="Pfam" id="PF00742">
    <property type="entry name" value="Homoserine_dh"/>
    <property type="match status" value="1"/>
</dbReference>
<dbReference type="InterPro" id="IPR036291">
    <property type="entry name" value="NAD(P)-bd_dom_sf"/>
</dbReference>
<evidence type="ECO:0000256" key="1">
    <source>
        <dbReference type="ARBA" id="ARBA00001920"/>
    </source>
</evidence>
<dbReference type="GO" id="GO:0009089">
    <property type="term" value="P:lysine biosynthetic process via diaminopimelate"/>
    <property type="evidence" value="ECO:0007669"/>
    <property type="project" value="UniProtKB-ARBA"/>
</dbReference>
<accession>A0A246GLC1</accession>
<feature type="binding site" evidence="15">
    <location>
        <position position="95"/>
    </location>
    <ligand>
        <name>NADPH</name>
        <dbReference type="ChEBI" id="CHEBI:57783"/>
    </ligand>
</feature>
<dbReference type="GO" id="GO:0050661">
    <property type="term" value="F:NADP binding"/>
    <property type="evidence" value="ECO:0007669"/>
    <property type="project" value="InterPro"/>
</dbReference>
<keyword evidence="8 13" id="KW-0521">NADP</keyword>
<dbReference type="GO" id="GO:0009088">
    <property type="term" value="P:threonine biosynthetic process"/>
    <property type="evidence" value="ECO:0007669"/>
    <property type="project" value="UniProtKB-UniPathway"/>
</dbReference>
<evidence type="ECO:0000256" key="10">
    <source>
        <dbReference type="ARBA" id="ARBA00023167"/>
    </source>
</evidence>
<dbReference type="RefSeq" id="WP_088390335.1">
    <property type="nucleotide sequence ID" value="NZ_MTCZ01000006.1"/>
</dbReference>
<dbReference type="AlphaFoldDB" id="A0A246GLC1"/>
<protein>
    <recommendedName>
        <fullName evidence="5 13">Homoserine dehydrogenase</fullName>
        <shortName evidence="13">HDH</shortName>
        <ecNumber evidence="5 13">1.1.1.3</ecNumber>
    </recommendedName>
</protein>
<dbReference type="Pfam" id="PF03447">
    <property type="entry name" value="NAD_binding_3"/>
    <property type="match status" value="1"/>
</dbReference>
<dbReference type="PIRSF" id="PIRSF036497">
    <property type="entry name" value="HDH_short"/>
    <property type="match status" value="1"/>
</dbReference>
<comment type="caution">
    <text evidence="18">The sequence shown here is derived from an EMBL/GenBank/DDBJ whole genome shotgun (WGS) entry which is preliminary data.</text>
</comment>
<evidence type="ECO:0000256" key="4">
    <source>
        <dbReference type="ARBA" id="ARBA00006753"/>
    </source>
</evidence>
<evidence type="ECO:0000256" key="3">
    <source>
        <dbReference type="ARBA" id="ARBA00005062"/>
    </source>
</evidence>
<keyword evidence="7 13" id="KW-0791">Threonine biosynthesis</keyword>
<feature type="binding site" evidence="15">
    <location>
        <position position="119"/>
    </location>
    <ligand>
        <name>NADPH</name>
        <dbReference type="ChEBI" id="CHEBI:57783"/>
    </ligand>
</feature>
<dbReference type="InterPro" id="IPR011147">
    <property type="entry name" value="Bifunc_Aspkin/hSer_DH"/>
</dbReference>
<evidence type="ECO:0000313" key="18">
    <source>
        <dbReference type="EMBL" id="OWP85144.1"/>
    </source>
</evidence>
<dbReference type="EC" id="1.1.1.3" evidence="5 13"/>
<dbReference type="FunFam" id="3.30.360.10:FF:000006">
    <property type="entry name" value="Bifunctional aspartokinase/homoserine dehydrogenase"/>
    <property type="match status" value="1"/>
</dbReference>
<evidence type="ECO:0000256" key="15">
    <source>
        <dbReference type="PIRSR" id="PIRSR036497-2"/>
    </source>
</evidence>
<keyword evidence="9 13" id="KW-0560">Oxidoreductase</keyword>
<dbReference type="InterPro" id="IPR001342">
    <property type="entry name" value="HDH_cat"/>
</dbReference>
<dbReference type="Gene3D" id="3.40.50.720">
    <property type="entry name" value="NAD(P)-binding Rossmann-like Domain"/>
    <property type="match status" value="1"/>
</dbReference>
<comment type="pathway">
    <text evidence="2">Amino-acid biosynthesis; L-threonine biosynthesis; L-threonine from L-aspartate: step 3/5.</text>
</comment>
<dbReference type="InterPro" id="IPR022697">
    <property type="entry name" value="HDH_short"/>
</dbReference>
<feature type="binding site" evidence="15">
    <location>
        <begin position="12"/>
        <end position="17"/>
    </location>
    <ligand>
        <name>NADP(+)</name>
        <dbReference type="ChEBI" id="CHEBI:58349"/>
    </ligand>
</feature>
<reference evidence="18 19" key="1">
    <citation type="journal article" date="2017" name="Infect. Genet. Evol.">
        <title>Comparative genome analysis of fish pathogen Flavobacterium columnare reveals extensive sequence diversity within the species.</title>
        <authorList>
            <person name="Kayansamruaj P."/>
            <person name="Dong H.T."/>
            <person name="Hirono I."/>
            <person name="Kondo H."/>
            <person name="Senapin S."/>
            <person name="Rodkhum C."/>
        </authorList>
    </citation>
    <scope>NUCLEOTIDE SEQUENCE [LARGE SCALE GENOMIC DNA]</scope>
    <source>
        <strain evidence="18 19">1215</strain>
    </source>
</reference>
<dbReference type="Proteomes" id="UP000197768">
    <property type="component" value="Unassembled WGS sequence"/>
</dbReference>
<evidence type="ECO:0000259" key="16">
    <source>
        <dbReference type="Pfam" id="PF00742"/>
    </source>
</evidence>
<gene>
    <name evidence="18" type="ORF">BWK59_01410</name>
</gene>
<evidence type="ECO:0000256" key="5">
    <source>
        <dbReference type="ARBA" id="ARBA00013213"/>
    </source>
</evidence>
<keyword evidence="18" id="KW-0808">Transferase</keyword>
<comment type="catalytic activity">
    <reaction evidence="12">
        <text>L-homoserine + NAD(+) = L-aspartate 4-semialdehyde + NADH + H(+)</text>
        <dbReference type="Rhea" id="RHEA:15757"/>
        <dbReference type="ChEBI" id="CHEBI:15378"/>
        <dbReference type="ChEBI" id="CHEBI:57476"/>
        <dbReference type="ChEBI" id="CHEBI:57540"/>
        <dbReference type="ChEBI" id="CHEBI:57945"/>
        <dbReference type="ChEBI" id="CHEBI:537519"/>
        <dbReference type="EC" id="1.1.1.3"/>
    </reaction>
    <physiologicalReaction direction="right-to-left" evidence="12">
        <dbReference type="Rhea" id="RHEA:15759"/>
    </physiologicalReaction>
</comment>
<feature type="binding site" evidence="15">
    <location>
        <position position="208"/>
    </location>
    <ligand>
        <name>L-homoserine</name>
        <dbReference type="ChEBI" id="CHEBI:57476"/>
    </ligand>
</feature>
<proteinExistence type="inferred from homology"/>
<dbReference type="GO" id="GO:0004412">
    <property type="term" value="F:homoserine dehydrogenase activity"/>
    <property type="evidence" value="ECO:0007669"/>
    <property type="project" value="UniProtKB-EC"/>
</dbReference>
<keyword evidence="10 13" id="KW-0486">Methionine biosynthesis</keyword>
<comment type="catalytic activity">
    <reaction evidence="11">
        <text>L-homoserine + NADP(+) = L-aspartate 4-semialdehyde + NADPH + H(+)</text>
        <dbReference type="Rhea" id="RHEA:15761"/>
        <dbReference type="ChEBI" id="CHEBI:15378"/>
        <dbReference type="ChEBI" id="CHEBI:57476"/>
        <dbReference type="ChEBI" id="CHEBI:57783"/>
        <dbReference type="ChEBI" id="CHEBI:58349"/>
        <dbReference type="ChEBI" id="CHEBI:537519"/>
        <dbReference type="EC" id="1.1.1.3"/>
    </reaction>
    <physiologicalReaction direction="right-to-left" evidence="11">
        <dbReference type="Rhea" id="RHEA:15763"/>
    </physiologicalReaction>
</comment>
<name>A0A246GLC1_9FLAO</name>
<evidence type="ECO:0000256" key="8">
    <source>
        <dbReference type="ARBA" id="ARBA00022857"/>
    </source>
</evidence>
<comment type="cofactor">
    <cofactor evidence="1">
        <name>a metal cation</name>
        <dbReference type="ChEBI" id="CHEBI:25213"/>
    </cofactor>
</comment>
<evidence type="ECO:0000259" key="17">
    <source>
        <dbReference type="Pfam" id="PF03447"/>
    </source>
</evidence>
<feature type="active site" description="Proton donor" evidence="14">
    <location>
        <position position="223"/>
    </location>
</feature>
<evidence type="ECO:0000256" key="7">
    <source>
        <dbReference type="ARBA" id="ARBA00022697"/>
    </source>
</evidence>
<evidence type="ECO:0000256" key="11">
    <source>
        <dbReference type="ARBA" id="ARBA00048841"/>
    </source>
</evidence>
<keyword evidence="6 13" id="KW-0028">Amino-acid biosynthesis</keyword>